<feature type="compositionally biased region" description="Pro residues" evidence="1">
    <location>
        <begin position="144"/>
        <end position="158"/>
    </location>
</feature>
<dbReference type="InterPro" id="IPR005653">
    <property type="entry name" value="OstA-like_N"/>
</dbReference>
<protein>
    <recommendedName>
        <fullName evidence="2">Organic solvent tolerance-like N-terminal domain-containing protein</fullName>
    </recommendedName>
</protein>
<proteinExistence type="predicted"/>
<evidence type="ECO:0000313" key="3">
    <source>
        <dbReference type="EMBL" id="GAL91514.1"/>
    </source>
</evidence>
<dbReference type="Pfam" id="PF03968">
    <property type="entry name" value="LptD_N"/>
    <property type="match status" value="1"/>
</dbReference>
<dbReference type="Gene3D" id="2.60.450.10">
    <property type="entry name" value="Lipopolysaccharide (LPS) transport protein A like domain"/>
    <property type="match status" value="1"/>
</dbReference>
<accession>A0A0A1VPK0</accession>
<reference evidence="4" key="1">
    <citation type="journal article" date="2015" name="Genome">
        <title>Whole Genome Sequence of the Non-Microcystin-Producing Microcystis aeruginosa Strain NIES-44.</title>
        <authorList>
            <person name="Okano K."/>
            <person name="Miyata N."/>
            <person name="Ozaki Y."/>
        </authorList>
    </citation>
    <scope>NUCLEOTIDE SEQUENCE [LARGE SCALE GENOMIC DNA]</scope>
    <source>
        <strain evidence="4">NIES-44</strain>
    </source>
</reference>
<evidence type="ECO:0000313" key="4">
    <source>
        <dbReference type="Proteomes" id="UP000030321"/>
    </source>
</evidence>
<evidence type="ECO:0000259" key="2">
    <source>
        <dbReference type="Pfam" id="PF03968"/>
    </source>
</evidence>
<organism evidence="3 4">
    <name type="scientific">Microcystis aeruginosa NIES-44</name>
    <dbReference type="NCBI Taxonomy" id="449439"/>
    <lineage>
        <taxon>Bacteria</taxon>
        <taxon>Bacillati</taxon>
        <taxon>Cyanobacteriota</taxon>
        <taxon>Cyanophyceae</taxon>
        <taxon>Oscillatoriophycideae</taxon>
        <taxon>Chroococcales</taxon>
        <taxon>Microcystaceae</taxon>
        <taxon>Microcystis</taxon>
    </lineage>
</organism>
<dbReference type="RefSeq" id="WP_045356565.1">
    <property type="nucleotide sequence ID" value="NZ_BBPA01000003.1"/>
</dbReference>
<dbReference type="AlphaFoldDB" id="A0A0A1VPK0"/>
<gene>
    <name evidence="3" type="ORF">N44_01522</name>
</gene>
<name>A0A0A1VPK0_MICAE</name>
<comment type="caution">
    <text evidence="3">The sequence shown here is derived from an EMBL/GenBank/DDBJ whole genome shotgun (WGS) entry which is preliminary data.</text>
</comment>
<feature type="region of interest" description="Disordered" evidence="1">
    <location>
        <begin position="135"/>
        <end position="166"/>
    </location>
</feature>
<dbReference type="Proteomes" id="UP000030321">
    <property type="component" value="Unassembled WGS sequence"/>
</dbReference>
<feature type="domain" description="Organic solvent tolerance-like N-terminal" evidence="2">
    <location>
        <begin position="70"/>
        <end position="116"/>
    </location>
</feature>
<dbReference type="EMBL" id="BBPA01000003">
    <property type="protein sequence ID" value="GAL91514.1"/>
    <property type="molecule type" value="Genomic_DNA"/>
</dbReference>
<evidence type="ECO:0000256" key="1">
    <source>
        <dbReference type="SAM" id="MobiDB-lite"/>
    </source>
</evidence>
<sequence>MRARYAKISGWLVALVSTSLVMGLGTSPLVKAQQNIVPGNAMTVRSDIQEANSKTGVITARGNVQVFYPARKMQATSAQAQYFSRERRLVMTGNVYVLQEGNSIRAETMTYLVDEGRFIATPQTSQQVESIYLVKDNETSPQPAASPTPAPIPSPSLPAAPIINPQ</sequence>